<dbReference type="PANTHER" id="PTHR46211:SF8">
    <property type="entry name" value="PHOSPHODIESTERASE"/>
    <property type="match status" value="1"/>
</dbReference>
<feature type="transmembrane region" description="Helical" evidence="1">
    <location>
        <begin position="65"/>
        <end position="88"/>
    </location>
</feature>
<sequence length="602" mass="70305">MKSITHDIKNTLKSIIWNWRVLLIFEFLYKILGGLILFPILHIFVNFTLKRAKTPYLDLETLSTWLLHPFTIPVLIFCLLILGVYIMLEMSVMVQYFYSSNHKEKLSLCQLLKISINKSLHAARPQNWLLLFFVMILFPITSFTLTPDTLINLRIPEYVVDYFRESGGIYIIYTLIVVIVNFIVFYMIYSIPIFILEDVSFLTACKKSYGMMKNNFFKTLFKYLSWIIAILLIFLLICGIFLLFSIIKFRYIDYNDFSEQNFLINYIQLKQYATFIFRIVIFSGSFAFIMNNYLHHIGYNIDFKKVEKKKPRVSVVVLSVAELLLMFTAIGFYIDYHGNAFEMFSLISQKRDIVAHRAGSLFAPENTLPALEKAIKSNADYAEIDIQQSKDKELIILHDTNFKRTTGVNKNVWDVTYDEIKTYDAGSYYSPEFENTRIPTLEQMIQKANGKIKLMIELKINGHESNLEEDTINLIKKYNFENQCVIASMNLEVLHKIKELDKNIKTVYITPIIFGEYYGMKDVDMFSIESTFIDRNVIFRIHSNDKKVFVWTINEDEAMKKLLSLPIDGIVTDNPELAAYYRSEGGSDPFISALMEVLFPDY</sequence>
<gene>
    <name evidence="3" type="ORF">DBY38_05690</name>
    <name evidence="4" type="ORF">SAMN04487885_11450</name>
</gene>
<evidence type="ECO:0000313" key="6">
    <source>
        <dbReference type="Proteomes" id="UP000246114"/>
    </source>
</evidence>
<keyword evidence="1" id="KW-0812">Transmembrane</keyword>
<keyword evidence="1" id="KW-0472">Membrane</keyword>
<reference evidence="3 6" key="2">
    <citation type="submission" date="2018-03" db="EMBL/GenBank/DDBJ databases">
        <title>The uncultured portion of the human microbiome is neutrally assembled.</title>
        <authorList>
            <person name="Jeraldo P."/>
            <person name="Boardman L."/>
            <person name="White B.A."/>
            <person name="Nelson H."/>
            <person name="Goldenfeld N."/>
            <person name="Chia N."/>
        </authorList>
    </citation>
    <scope>NUCLEOTIDE SEQUENCE [LARGE SCALE GENOMIC DNA]</scope>
    <source>
        <strain evidence="3">CIM:MAG 903</strain>
    </source>
</reference>
<proteinExistence type="predicted"/>
<dbReference type="EMBL" id="FOOE01000014">
    <property type="protein sequence ID" value="SFF89646.1"/>
    <property type="molecule type" value="Genomic_DNA"/>
</dbReference>
<dbReference type="InterPro" id="IPR030395">
    <property type="entry name" value="GP_PDE_dom"/>
</dbReference>
<dbReference type="OrthoDB" id="384721at2"/>
<feature type="transmembrane region" description="Helical" evidence="1">
    <location>
        <begin position="272"/>
        <end position="294"/>
    </location>
</feature>
<dbReference type="SUPFAM" id="SSF51695">
    <property type="entry name" value="PLC-like phosphodiesterases"/>
    <property type="match status" value="1"/>
</dbReference>
<evidence type="ECO:0000313" key="3">
    <source>
        <dbReference type="EMBL" id="PWL53885.1"/>
    </source>
</evidence>
<dbReference type="Gene3D" id="3.20.20.190">
    <property type="entry name" value="Phosphatidylinositol (PI) phosphodiesterase"/>
    <property type="match status" value="1"/>
</dbReference>
<dbReference type="AlphaFoldDB" id="A0A1I2MJW8"/>
<dbReference type="PROSITE" id="PS51704">
    <property type="entry name" value="GP_PDE"/>
    <property type="match status" value="1"/>
</dbReference>
<dbReference type="STRING" id="1529.SAMN04487885_11450"/>
<dbReference type="Pfam" id="PF03009">
    <property type="entry name" value="GDPD"/>
    <property type="match status" value="1"/>
</dbReference>
<dbReference type="Proteomes" id="UP000246114">
    <property type="component" value="Unassembled WGS sequence"/>
</dbReference>
<keyword evidence="1" id="KW-1133">Transmembrane helix</keyword>
<reference evidence="4 5" key="1">
    <citation type="submission" date="2016-10" db="EMBL/GenBank/DDBJ databases">
        <authorList>
            <person name="de Groot N.N."/>
        </authorList>
    </citation>
    <scope>NUCLEOTIDE SEQUENCE [LARGE SCALE GENOMIC DNA]</scope>
    <source>
        <strain evidence="4 5">NLAE-zl-G419</strain>
    </source>
</reference>
<feature type="transmembrane region" description="Helical" evidence="1">
    <location>
        <begin position="128"/>
        <end position="147"/>
    </location>
</feature>
<dbReference type="InterPro" id="IPR018476">
    <property type="entry name" value="GlyceroP-diester-Pdiesterase_M"/>
</dbReference>
<feature type="domain" description="GP-PDE" evidence="2">
    <location>
        <begin position="351"/>
        <end position="582"/>
    </location>
</feature>
<dbReference type="GO" id="GO:0006629">
    <property type="term" value="P:lipid metabolic process"/>
    <property type="evidence" value="ECO:0007669"/>
    <property type="project" value="InterPro"/>
</dbReference>
<dbReference type="CDD" id="cd08579">
    <property type="entry name" value="GDPD_memb_like"/>
    <property type="match status" value="1"/>
</dbReference>
<feature type="transmembrane region" description="Helical" evidence="1">
    <location>
        <begin position="21"/>
        <end position="45"/>
    </location>
</feature>
<dbReference type="eggNOG" id="COG0584">
    <property type="taxonomic scope" value="Bacteria"/>
</dbReference>
<protein>
    <submittedName>
        <fullName evidence="4">Glycerophosphoryl diester phosphodiesterase</fullName>
    </submittedName>
</protein>
<organism evidence="4 5">
    <name type="scientific">Clostridium cadaveris</name>
    <dbReference type="NCBI Taxonomy" id="1529"/>
    <lineage>
        <taxon>Bacteria</taxon>
        <taxon>Bacillati</taxon>
        <taxon>Bacillota</taxon>
        <taxon>Clostridia</taxon>
        <taxon>Eubacteriales</taxon>
        <taxon>Clostridiaceae</taxon>
        <taxon>Clostridium</taxon>
    </lineage>
</organism>
<dbReference type="EMBL" id="QAMZ01000029">
    <property type="protein sequence ID" value="PWL53885.1"/>
    <property type="molecule type" value="Genomic_DNA"/>
</dbReference>
<evidence type="ECO:0000313" key="5">
    <source>
        <dbReference type="Proteomes" id="UP000182135"/>
    </source>
</evidence>
<dbReference type="InterPro" id="IPR017946">
    <property type="entry name" value="PLC-like_Pdiesterase_TIM-brl"/>
</dbReference>
<dbReference type="eggNOG" id="COG4781">
    <property type="taxonomic scope" value="Bacteria"/>
</dbReference>
<dbReference type="Pfam" id="PF10110">
    <property type="entry name" value="GPDPase_memb"/>
    <property type="match status" value="1"/>
</dbReference>
<name>A0A1I2MJW8_9CLOT</name>
<accession>A0A1I2MJW8</accession>
<dbReference type="GO" id="GO:0008081">
    <property type="term" value="F:phosphoric diester hydrolase activity"/>
    <property type="evidence" value="ECO:0007669"/>
    <property type="project" value="InterPro"/>
</dbReference>
<dbReference type="PANTHER" id="PTHR46211">
    <property type="entry name" value="GLYCEROPHOSPHORYL DIESTER PHOSPHODIESTERASE"/>
    <property type="match status" value="1"/>
</dbReference>
<evidence type="ECO:0000259" key="2">
    <source>
        <dbReference type="PROSITE" id="PS51704"/>
    </source>
</evidence>
<feature type="transmembrane region" description="Helical" evidence="1">
    <location>
        <begin position="315"/>
        <end position="334"/>
    </location>
</feature>
<evidence type="ECO:0000313" key="4">
    <source>
        <dbReference type="EMBL" id="SFF89646.1"/>
    </source>
</evidence>
<feature type="transmembrane region" description="Helical" evidence="1">
    <location>
        <begin position="167"/>
        <end position="189"/>
    </location>
</feature>
<dbReference type="RefSeq" id="WP_051196394.1">
    <property type="nucleotide sequence ID" value="NZ_FOOE01000014.1"/>
</dbReference>
<feature type="transmembrane region" description="Helical" evidence="1">
    <location>
        <begin position="223"/>
        <end position="252"/>
    </location>
</feature>
<dbReference type="Proteomes" id="UP000182135">
    <property type="component" value="Unassembled WGS sequence"/>
</dbReference>
<evidence type="ECO:0000256" key="1">
    <source>
        <dbReference type="SAM" id="Phobius"/>
    </source>
</evidence>
<keyword evidence="5" id="KW-1185">Reference proteome</keyword>